<dbReference type="AlphaFoldDB" id="A0A0F9FX40"/>
<accession>A0A0F9FX40</accession>
<proteinExistence type="predicted"/>
<reference evidence="1" key="1">
    <citation type="journal article" date="2015" name="Nature">
        <title>Complex archaea that bridge the gap between prokaryotes and eukaryotes.</title>
        <authorList>
            <person name="Spang A."/>
            <person name="Saw J.H."/>
            <person name="Jorgensen S.L."/>
            <person name="Zaremba-Niedzwiedzka K."/>
            <person name="Martijn J."/>
            <person name="Lind A.E."/>
            <person name="van Eijk R."/>
            <person name="Schleper C."/>
            <person name="Guy L."/>
            <person name="Ettema T.J."/>
        </authorList>
    </citation>
    <scope>NUCLEOTIDE SEQUENCE</scope>
</reference>
<name>A0A0F9FX40_9ZZZZ</name>
<evidence type="ECO:0000313" key="1">
    <source>
        <dbReference type="EMBL" id="KKL90984.1"/>
    </source>
</evidence>
<dbReference type="EMBL" id="LAZR01019858">
    <property type="protein sequence ID" value="KKL90984.1"/>
    <property type="molecule type" value="Genomic_DNA"/>
</dbReference>
<organism evidence="1">
    <name type="scientific">marine sediment metagenome</name>
    <dbReference type="NCBI Taxonomy" id="412755"/>
    <lineage>
        <taxon>unclassified sequences</taxon>
        <taxon>metagenomes</taxon>
        <taxon>ecological metagenomes</taxon>
    </lineage>
</organism>
<gene>
    <name evidence="1" type="ORF">LCGC14_1899220</name>
</gene>
<protein>
    <submittedName>
        <fullName evidence="1">Uncharacterized protein</fullName>
    </submittedName>
</protein>
<sequence>MMHLRKTTEITGYADTENGVVYCLDCRKEWKEQQACGLQPHNDELTPIFLGDEWDAPGPVCDICFELIETNIIYYMGENQNVRKSKK</sequence>
<comment type="caution">
    <text evidence="1">The sequence shown here is derived from an EMBL/GenBank/DDBJ whole genome shotgun (WGS) entry which is preliminary data.</text>
</comment>